<sequence length="104" mass="11471">PFGVCQKASKGLSDHENKILWSDETKVEIFGLNAKCHIWRKPDTIPTVKHVGGSIMLWGCFSATGTGRLVRIEGKMNGAKYREILERSGPQNGTKVHLPTGQQP</sequence>
<organism evidence="2 3">
    <name type="scientific">Oncorhynchus tshawytscha</name>
    <name type="common">Chinook salmon</name>
    <name type="synonym">Salmo tshawytscha</name>
    <dbReference type="NCBI Taxonomy" id="74940"/>
    <lineage>
        <taxon>Eukaryota</taxon>
        <taxon>Metazoa</taxon>
        <taxon>Chordata</taxon>
        <taxon>Craniata</taxon>
        <taxon>Vertebrata</taxon>
        <taxon>Euteleostomi</taxon>
        <taxon>Actinopterygii</taxon>
        <taxon>Neopterygii</taxon>
        <taxon>Teleostei</taxon>
        <taxon>Protacanthopterygii</taxon>
        <taxon>Salmoniformes</taxon>
        <taxon>Salmonidae</taxon>
        <taxon>Salmoninae</taxon>
        <taxon>Oncorhynchus</taxon>
    </lineage>
</organism>
<dbReference type="Ensembl" id="ENSOTST00005187766.1">
    <property type="protein sequence ID" value="ENSOTSP00005122876.1"/>
    <property type="gene ID" value="ENSOTSG00005075677.1"/>
</dbReference>
<evidence type="ECO:0000313" key="3">
    <source>
        <dbReference type="Proteomes" id="UP000694402"/>
    </source>
</evidence>
<accession>A0AAZ3Q1X7</accession>
<dbReference type="GO" id="GO:0003676">
    <property type="term" value="F:nucleic acid binding"/>
    <property type="evidence" value="ECO:0007669"/>
    <property type="project" value="InterPro"/>
</dbReference>
<dbReference type="InterPro" id="IPR036397">
    <property type="entry name" value="RNaseH_sf"/>
</dbReference>
<reference evidence="2" key="3">
    <citation type="submission" date="2025-09" db="UniProtKB">
        <authorList>
            <consortium name="Ensembl"/>
        </authorList>
    </citation>
    <scope>IDENTIFICATION</scope>
</reference>
<keyword evidence="3" id="KW-1185">Reference proteome</keyword>
<evidence type="ECO:0000256" key="1">
    <source>
        <dbReference type="SAM" id="MobiDB-lite"/>
    </source>
</evidence>
<dbReference type="GeneTree" id="ENSGT01120000271870"/>
<reference evidence="3" key="1">
    <citation type="journal article" date="2018" name="PLoS ONE">
        <title>Chinook salmon (Oncorhynchus tshawytscha) genome and transcriptome.</title>
        <authorList>
            <person name="Christensen K.A."/>
            <person name="Leong J.S."/>
            <person name="Sakhrani D."/>
            <person name="Biagi C.A."/>
            <person name="Minkley D.R."/>
            <person name="Withler R.E."/>
            <person name="Rondeau E.B."/>
            <person name="Koop B.F."/>
            <person name="Devlin R.H."/>
        </authorList>
    </citation>
    <scope>NUCLEOTIDE SEQUENCE [LARGE SCALE GENOMIC DNA]</scope>
</reference>
<feature type="compositionally biased region" description="Polar residues" evidence="1">
    <location>
        <begin position="89"/>
        <end position="104"/>
    </location>
</feature>
<name>A0AAZ3Q1X7_ONCTS</name>
<dbReference type="Proteomes" id="UP000694402">
    <property type="component" value="Unassembled WGS sequence"/>
</dbReference>
<feature type="region of interest" description="Disordered" evidence="1">
    <location>
        <begin position="85"/>
        <end position="104"/>
    </location>
</feature>
<proteinExistence type="predicted"/>
<protein>
    <recommendedName>
        <fullName evidence="4">Transposase</fullName>
    </recommendedName>
</protein>
<evidence type="ECO:0008006" key="4">
    <source>
        <dbReference type="Google" id="ProtNLM"/>
    </source>
</evidence>
<reference evidence="2" key="2">
    <citation type="submission" date="2025-08" db="UniProtKB">
        <authorList>
            <consortium name="Ensembl"/>
        </authorList>
    </citation>
    <scope>IDENTIFICATION</scope>
</reference>
<dbReference type="Gene3D" id="3.30.420.10">
    <property type="entry name" value="Ribonuclease H-like superfamily/Ribonuclease H"/>
    <property type="match status" value="1"/>
</dbReference>
<evidence type="ECO:0000313" key="2">
    <source>
        <dbReference type="Ensembl" id="ENSOTSP00005122876.1"/>
    </source>
</evidence>
<dbReference type="AlphaFoldDB" id="A0AAZ3Q1X7"/>